<dbReference type="Pfam" id="PF01956">
    <property type="entry name" value="EMC3_TMCO1"/>
    <property type="match status" value="1"/>
</dbReference>
<proteinExistence type="predicted"/>
<dbReference type="Proteomes" id="UP001451606">
    <property type="component" value="Chromosome"/>
</dbReference>
<name>A0AAX4NGR8_9ARCH</name>
<evidence type="ECO:0000256" key="5">
    <source>
        <dbReference type="SAM" id="Phobius"/>
    </source>
</evidence>
<dbReference type="PANTHER" id="PTHR42198:SF1">
    <property type="entry name" value="INTEGRAL MEMBRANE PROTEIN"/>
    <property type="match status" value="1"/>
</dbReference>
<dbReference type="InterPro" id="IPR038978">
    <property type="entry name" value="MJ0935"/>
</dbReference>
<protein>
    <submittedName>
        <fullName evidence="6">EMC3/TMCO1 family protein</fullName>
    </submittedName>
</protein>
<evidence type="ECO:0000256" key="2">
    <source>
        <dbReference type="ARBA" id="ARBA00022692"/>
    </source>
</evidence>
<keyword evidence="4 5" id="KW-0472">Membrane</keyword>
<dbReference type="KEGG" id="omr:OXIME_001253"/>
<reference evidence="6 7" key="1">
    <citation type="submission" date="2023-09" db="EMBL/GenBank/DDBJ databases">
        <authorList>
            <person name="Golyshina O.V."/>
            <person name="Lunev E.A."/>
            <person name="Bargiela R."/>
            <person name="Gaines M.C."/>
            <person name="Daum B."/>
            <person name="Bale N.J."/>
            <person name="Koenen M."/>
            <person name="Sinninghe Damst J.S."/>
            <person name="Yakimov M."/>
            <person name="Golyshin P.N."/>
        </authorList>
    </citation>
    <scope>NUCLEOTIDE SEQUENCE [LARGE SCALE GENOMIC DNA]</scope>
    <source>
        <strain evidence="6 7">M1</strain>
    </source>
</reference>
<evidence type="ECO:0000313" key="6">
    <source>
        <dbReference type="EMBL" id="WYY00672.1"/>
    </source>
</evidence>
<dbReference type="GO" id="GO:0016020">
    <property type="term" value="C:membrane"/>
    <property type="evidence" value="ECO:0007669"/>
    <property type="project" value="UniProtKB-SubCell"/>
</dbReference>
<evidence type="ECO:0000256" key="3">
    <source>
        <dbReference type="ARBA" id="ARBA00022989"/>
    </source>
</evidence>
<feature type="transmembrane region" description="Helical" evidence="5">
    <location>
        <begin position="144"/>
        <end position="170"/>
    </location>
</feature>
<keyword evidence="2 5" id="KW-0812">Transmembrane</keyword>
<evidence type="ECO:0000256" key="4">
    <source>
        <dbReference type="ARBA" id="ARBA00023136"/>
    </source>
</evidence>
<evidence type="ECO:0000313" key="7">
    <source>
        <dbReference type="Proteomes" id="UP001451606"/>
    </source>
</evidence>
<dbReference type="EMBL" id="CP133772">
    <property type="protein sequence ID" value="WYY00672.1"/>
    <property type="molecule type" value="Genomic_DNA"/>
</dbReference>
<accession>A0AAX4NGR8</accession>
<comment type="subcellular location">
    <subcellularLocation>
        <location evidence="1">Membrane</location>
        <topology evidence="1">Multi-pass membrane protein</topology>
    </subcellularLocation>
</comment>
<dbReference type="InterPro" id="IPR002809">
    <property type="entry name" value="EMC3/TMCO1"/>
</dbReference>
<organism evidence="6 7">
    <name type="scientific">Oxyplasma meridianum</name>
    <dbReference type="NCBI Taxonomy" id="3073602"/>
    <lineage>
        <taxon>Archaea</taxon>
        <taxon>Methanobacteriati</taxon>
        <taxon>Thermoplasmatota</taxon>
        <taxon>Thermoplasmata</taxon>
        <taxon>Thermoplasmatales</taxon>
        <taxon>Thermoplasmataceae</taxon>
        <taxon>Oxyplasma</taxon>
    </lineage>
</organism>
<feature type="transmembrane region" description="Helical" evidence="5">
    <location>
        <begin position="190"/>
        <end position="213"/>
    </location>
</feature>
<feature type="transmembrane region" description="Helical" evidence="5">
    <location>
        <begin position="62"/>
        <end position="87"/>
    </location>
</feature>
<keyword evidence="7" id="KW-1185">Reference proteome</keyword>
<evidence type="ECO:0000256" key="1">
    <source>
        <dbReference type="ARBA" id="ARBA00004141"/>
    </source>
</evidence>
<dbReference type="PANTHER" id="PTHR42198">
    <property type="entry name" value="INTEGRAL MEMBRANE PROTEIN"/>
    <property type="match status" value="1"/>
</dbReference>
<sequence>MVENRTDSQKQQADQMKKMMGYQMLPMLMSFVLLIIIANPSLRGVIGGALNDVFMPLFGFNYAYPLISIVISGVIIGLITSIPRYFFTDWIRMGKAQLRMRAFQKVMREAYRSGQKDKIQKMSKMQSSMMMEQNMVQMNQMKPLMVLSIFTFLIVIWLFYFISALPYQMISVPWALNVNIATSHLWVFPAWIEVEFIASLVIGYFVSMIIKFFDFSYRLKRFQSENPGQIEYNAGNN</sequence>
<dbReference type="SMART" id="SM01415">
    <property type="entry name" value="DUF106"/>
    <property type="match status" value="1"/>
</dbReference>
<keyword evidence="3 5" id="KW-1133">Transmembrane helix</keyword>
<dbReference type="GeneID" id="95967990"/>
<feature type="transmembrane region" description="Helical" evidence="5">
    <location>
        <begin position="21"/>
        <end position="42"/>
    </location>
</feature>
<dbReference type="AlphaFoldDB" id="A0AAX4NGR8"/>
<gene>
    <name evidence="6" type="ORF">OXIME_001253</name>
</gene>
<dbReference type="RefSeq" id="WP_393971006.1">
    <property type="nucleotide sequence ID" value="NZ_CP133772.1"/>
</dbReference>